<dbReference type="Pfam" id="PF13640">
    <property type="entry name" value="2OG-FeII_Oxy_3"/>
    <property type="match status" value="1"/>
</dbReference>
<evidence type="ECO:0000256" key="4">
    <source>
        <dbReference type="ARBA" id="ARBA00023002"/>
    </source>
</evidence>
<dbReference type="PANTHER" id="PTHR10869">
    <property type="entry name" value="PROLYL 4-HYDROXYLASE ALPHA SUBUNIT"/>
    <property type="match status" value="1"/>
</dbReference>
<dbReference type="EMBL" id="MK072245">
    <property type="protein sequence ID" value="AYV80634.1"/>
    <property type="molecule type" value="Genomic_DNA"/>
</dbReference>
<gene>
    <name evidence="7" type="ORF">Harvfovirus3_79</name>
</gene>
<feature type="domain" description="Prolyl 4-hydroxylase alpha subunit" evidence="6">
    <location>
        <begin position="7"/>
        <end position="173"/>
    </location>
</feature>
<evidence type="ECO:0000259" key="6">
    <source>
        <dbReference type="SMART" id="SM00702"/>
    </source>
</evidence>
<comment type="cofactor">
    <cofactor evidence="1">
        <name>L-ascorbate</name>
        <dbReference type="ChEBI" id="CHEBI:38290"/>
    </cofactor>
</comment>
<dbReference type="SUPFAM" id="SSF51197">
    <property type="entry name" value="Clavaminate synthase-like"/>
    <property type="match status" value="1"/>
</dbReference>
<keyword evidence="4" id="KW-0560">Oxidoreductase</keyword>
<dbReference type="PANTHER" id="PTHR10869:SF246">
    <property type="entry name" value="TRANSMEMBRANE PROLYL 4-HYDROXYLASE"/>
    <property type="match status" value="1"/>
</dbReference>
<dbReference type="InterPro" id="IPR045054">
    <property type="entry name" value="P4HA-like"/>
</dbReference>
<accession>A0A3G5A2A0</accession>
<evidence type="ECO:0000313" key="7">
    <source>
        <dbReference type="EMBL" id="AYV80634.1"/>
    </source>
</evidence>
<proteinExistence type="predicted"/>
<protein>
    <recommendedName>
        <fullName evidence="6">Prolyl 4-hydroxylase alpha subunit domain-containing protein</fullName>
    </recommendedName>
</protein>
<evidence type="ECO:0000256" key="2">
    <source>
        <dbReference type="ARBA" id="ARBA00022723"/>
    </source>
</evidence>
<dbReference type="GO" id="GO:0005506">
    <property type="term" value="F:iron ion binding"/>
    <property type="evidence" value="ECO:0007669"/>
    <property type="project" value="InterPro"/>
</dbReference>
<evidence type="ECO:0000256" key="1">
    <source>
        <dbReference type="ARBA" id="ARBA00001961"/>
    </source>
</evidence>
<name>A0A3G5A2A0_9VIRU</name>
<evidence type="ECO:0000256" key="3">
    <source>
        <dbReference type="ARBA" id="ARBA00022964"/>
    </source>
</evidence>
<dbReference type="Gene3D" id="2.60.120.620">
    <property type="entry name" value="q2cbj1_9rhob like domain"/>
    <property type="match status" value="1"/>
</dbReference>
<organism evidence="7">
    <name type="scientific">Harvfovirus sp</name>
    <dbReference type="NCBI Taxonomy" id="2487768"/>
    <lineage>
        <taxon>Viruses</taxon>
        <taxon>Varidnaviria</taxon>
        <taxon>Bamfordvirae</taxon>
        <taxon>Nucleocytoviricota</taxon>
        <taxon>Megaviricetes</taxon>
        <taxon>Imitervirales</taxon>
        <taxon>Mimiviridae</taxon>
        <taxon>Klosneuvirinae</taxon>
    </lineage>
</organism>
<evidence type="ECO:0000256" key="5">
    <source>
        <dbReference type="ARBA" id="ARBA00023004"/>
    </source>
</evidence>
<reference evidence="7" key="1">
    <citation type="submission" date="2018-10" db="EMBL/GenBank/DDBJ databases">
        <title>Hidden diversity of soil giant viruses.</title>
        <authorList>
            <person name="Schulz F."/>
            <person name="Alteio L."/>
            <person name="Goudeau D."/>
            <person name="Ryan E.M."/>
            <person name="Malmstrom R.R."/>
            <person name="Blanchard J."/>
            <person name="Woyke T."/>
        </authorList>
    </citation>
    <scope>NUCLEOTIDE SEQUENCE</scope>
    <source>
        <strain evidence="7">HAV1</strain>
    </source>
</reference>
<dbReference type="InterPro" id="IPR044862">
    <property type="entry name" value="Pro_4_hyd_alph_FE2OG_OXY"/>
</dbReference>
<keyword evidence="5" id="KW-0408">Iron</keyword>
<dbReference type="GO" id="GO:0004656">
    <property type="term" value="F:procollagen-proline 4-dioxygenase activity"/>
    <property type="evidence" value="ECO:0007669"/>
    <property type="project" value="TreeGrafter"/>
</dbReference>
<sequence length="176" mass="20108">MNKVLSDYIITMDNFLTDTECARYIDLINNSRNVKKFTTVSNFKNAVYVDQATSDLLYDRLKQIIPIDNQLNIVTNNNLIAFGCYQPGQEFGIHTDTGLYYNKEKHLATRYTLLIYLNDNFDGGQTTFYDSALNELCSIIPKKGLALLFDIDLAHKGNKVLNNCKYWIGIEIIGNI</sequence>
<keyword evidence="2" id="KW-0479">Metal-binding</keyword>
<keyword evidence="3" id="KW-0223">Dioxygenase</keyword>
<dbReference type="GO" id="GO:0031418">
    <property type="term" value="F:L-ascorbic acid binding"/>
    <property type="evidence" value="ECO:0007669"/>
    <property type="project" value="InterPro"/>
</dbReference>
<dbReference type="InterPro" id="IPR006620">
    <property type="entry name" value="Pro_4_hyd_alph"/>
</dbReference>
<dbReference type="SMART" id="SM00702">
    <property type="entry name" value="P4Hc"/>
    <property type="match status" value="1"/>
</dbReference>